<protein>
    <submittedName>
        <fullName evidence="1">Uncharacterized protein</fullName>
    </submittedName>
</protein>
<dbReference type="STRING" id="536979.SAMN04488055_5510"/>
<sequence length="147" mass="16751">MRQMLNAIFKVVIDSDLSTNEVIKELKQSLVWQISSTENVSVKSSKWLETTYFSSENQDGDIQITPEYAKSNLGFEDDIKCICEHDIIKDPFWPCDEAGSLVNPNLLAGPYHGLCQNCGRILDSKSLRFIGRRNVDNIDEELENTYN</sequence>
<accession>A0A1N6KC96</accession>
<keyword evidence="2" id="KW-1185">Reference proteome</keyword>
<name>A0A1N6KC96_9BACT</name>
<dbReference type="Proteomes" id="UP000185003">
    <property type="component" value="Unassembled WGS sequence"/>
</dbReference>
<dbReference type="EMBL" id="FSRA01000002">
    <property type="protein sequence ID" value="SIO53947.1"/>
    <property type="molecule type" value="Genomic_DNA"/>
</dbReference>
<evidence type="ECO:0000313" key="2">
    <source>
        <dbReference type="Proteomes" id="UP000185003"/>
    </source>
</evidence>
<dbReference type="AlphaFoldDB" id="A0A1N6KC96"/>
<dbReference type="OrthoDB" id="770050at2"/>
<evidence type="ECO:0000313" key="1">
    <source>
        <dbReference type="EMBL" id="SIO53947.1"/>
    </source>
</evidence>
<reference evidence="1 2" key="1">
    <citation type="submission" date="2016-11" db="EMBL/GenBank/DDBJ databases">
        <authorList>
            <person name="Jaros S."/>
            <person name="Januszkiewicz K."/>
            <person name="Wedrychowicz H."/>
        </authorList>
    </citation>
    <scope>NUCLEOTIDE SEQUENCE [LARGE SCALE GENOMIC DNA]</scope>
    <source>
        <strain evidence="1 2">DSM 24787</strain>
    </source>
</reference>
<gene>
    <name evidence="1" type="ORF">SAMN04488055_5510</name>
</gene>
<proteinExistence type="predicted"/>
<organism evidence="1 2">
    <name type="scientific">Chitinophaga niabensis</name>
    <dbReference type="NCBI Taxonomy" id="536979"/>
    <lineage>
        <taxon>Bacteria</taxon>
        <taxon>Pseudomonadati</taxon>
        <taxon>Bacteroidota</taxon>
        <taxon>Chitinophagia</taxon>
        <taxon>Chitinophagales</taxon>
        <taxon>Chitinophagaceae</taxon>
        <taxon>Chitinophaga</taxon>
    </lineage>
</organism>
<dbReference type="RefSeq" id="WP_143197611.1">
    <property type="nucleotide sequence ID" value="NZ_FSRA01000002.1"/>
</dbReference>